<organism evidence="10 11">
    <name type="scientific">Entomortierella chlamydospora</name>
    <dbReference type="NCBI Taxonomy" id="101097"/>
    <lineage>
        <taxon>Eukaryota</taxon>
        <taxon>Fungi</taxon>
        <taxon>Fungi incertae sedis</taxon>
        <taxon>Mucoromycota</taxon>
        <taxon>Mortierellomycotina</taxon>
        <taxon>Mortierellomycetes</taxon>
        <taxon>Mortierellales</taxon>
        <taxon>Mortierellaceae</taxon>
        <taxon>Entomortierella</taxon>
    </lineage>
</organism>
<evidence type="ECO:0000256" key="6">
    <source>
        <dbReference type="ARBA" id="ARBA00022989"/>
    </source>
</evidence>
<proteinExistence type="inferred from homology"/>
<dbReference type="GO" id="GO:0005787">
    <property type="term" value="C:signal peptidase complex"/>
    <property type="evidence" value="ECO:0007669"/>
    <property type="project" value="InterPro"/>
</dbReference>
<evidence type="ECO:0000256" key="2">
    <source>
        <dbReference type="ARBA" id="ARBA00007324"/>
    </source>
</evidence>
<gene>
    <name evidence="10" type="ORF">BGZ80_000776</name>
</gene>
<dbReference type="GO" id="GO:0045047">
    <property type="term" value="P:protein targeting to ER"/>
    <property type="evidence" value="ECO:0007669"/>
    <property type="project" value="TreeGrafter"/>
</dbReference>
<evidence type="ECO:0000256" key="3">
    <source>
        <dbReference type="ARBA" id="ARBA00017057"/>
    </source>
</evidence>
<reference evidence="10" key="1">
    <citation type="journal article" date="2020" name="Fungal Divers.">
        <title>Resolving the Mortierellaceae phylogeny through synthesis of multi-gene phylogenetics and phylogenomics.</title>
        <authorList>
            <person name="Vandepol N."/>
            <person name="Liber J."/>
            <person name="Desiro A."/>
            <person name="Na H."/>
            <person name="Kennedy M."/>
            <person name="Barry K."/>
            <person name="Grigoriev I.V."/>
            <person name="Miller A.N."/>
            <person name="O'Donnell K."/>
            <person name="Stajich J.E."/>
            <person name="Bonito G."/>
        </authorList>
    </citation>
    <scope>NUCLEOTIDE SEQUENCE</scope>
    <source>
        <strain evidence="10">NRRL 2769</strain>
    </source>
</reference>
<keyword evidence="11" id="KW-1185">Reference proteome</keyword>
<comment type="similarity">
    <text evidence="2">Belongs to the SPCS2 family.</text>
</comment>
<keyword evidence="7 9" id="KW-0472">Membrane</keyword>
<evidence type="ECO:0000256" key="8">
    <source>
        <dbReference type="ARBA" id="ARBA00045608"/>
    </source>
</evidence>
<keyword evidence="5" id="KW-0256">Endoplasmic reticulum</keyword>
<evidence type="ECO:0000256" key="7">
    <source>
        <dbReference type="ARBA" id="ARBA00023136"/>
    </source>
</evidence>
<keyword evidence="4 9" id="KW-0812">Transmembrane</keyword>
<dbReference type="GO" id="GO:0006465">
    <property type="term" value="P:signal peptide processing"/>
    <property type="evidence" value="ECO:0007669"/>
    <property type="project" value="InterPro"/>
</dbReference>
<dbReference type="PANTHER" id="PTHR13085:SF0">
    <property type="entry name" value="SIGNAL PEPTIDASE COMPLEX SUBUNIT 2"/>
    <property type="match status" value="1"/>
</dbReference>
<dbReference type="EMBL" id="JAAAID010000117">
    <property type="protein sequence ID" value="KAG0022205.1"/>
    <property type="molecule type" value="Genomic_DNA"/>
</dbReference>
<evidence type="ECO:0000256" key="5">
    <source>
        <dbReference type="ARBA" id="ARBA00022824"/>
    </source>
</evidence>
<dbReference type="AlphaFoldDB" id="A0A9P6N1Z3"/>
<evidence type="ECO:0000256" key="1">
    <source>
        <dbReference type="ARBA" id="ARBA00004477"/>
    </source>
</evidence>
<accession>A0A9P6N1Z3</accession>
<feature type="transmembrane region" description="Helical" evidence="9">
    <location>
        <begin position="79"/>
        <end position="101"/>
    </location>
</feature>
<name>A0A9P6N1Z3_9FUNG</name>
<comment type="caution">
    <text evidence="10">The sequence shown here is derived from an EMBL/GenBank/DDBJ whole genome shotgun (WGS) entry which is preliminary data.</text>
</comment>
<keyword evidence="6 9" id="KW-1133">Transmembrane helix</keyword>
<evidence type="ECO:0000313" key="11">
    <source>
        <dbReference type="Proteomes" id="UP000703661"/>
    </source>
</evidence>
<feature type="transmembrane region" description="Helical" evidence="9">
    <location>
        <begin position="49"/>
        <end position="67"/>
    </location>
</feature>
<protein>
    <recommendedName>
        <fullName evidence="3">Signal peptidase complex subunit 2</fullName>
    </recommendedName>
</protein>
<dbReference type="InterPro" id="IPR009582">
    <property type="entry name" value="Spc2/SPCS2"/>
</dbReference>
<evidence type="ECO:0000313" key="10">
    <source>
        <dbReference type="EMBL" id="KAG0022205.1"/>
    </source>
</evidence>
<sequence>MTTEANNRVIKIDKSSLVDLKNACDDALKEYLETKAGYKQSHRHTDTKLVLGYVGCAIAAAGSYYGYIHPFELPDTKFWTGVSVALYYLFNVLMMAYGYLVEKNTVFSGSKTTPNGKQTISVGSSVKSYDPYYDLDIHMEFSGASATTKTKKSAHQQFSTGFSSWFDEDGVLVQDQFEADIAKFFANTEATHIE</sequence>
<evidence type="ECO:0000256" key="9">
    <source>
        <dbReference type="SAM" id="Phobius"/>
    </source>
</evidence>
<dbReference type="Proteomes" id="UP000703661">
    <property type="component" value="Unassembled WGS sequence"/>
</dbReference>
<comment type="function">
    <text evidence="8">Component of the signal peptidase complex (SPC) which catalyzes the cleavage of N-terminal signal sequences from nascent proteins as they are translocated into the lumen of the endoplasmic reticulum. Enhances the enzymatic activity of SPC and facilitates the interactions between different components of the translocation site.</text>
</comment>
<evidence type="ECO:0000256" key="4">
    <source>
        <dbReference type="ARBA" id="ARBA00022692"/>
    </source>
</evidence>
<dbReference type="PANTHER" id="PTHR13085">
    <property type="entry name" value="MICROSOMAL SIGNAL PEPTIDASE 25 KDA SUBUNIT"/>
    <property type="match status" value="1"/>
</dbReference>
<comment type="subcellular location">
    <subcellularLocation>
        <location evidence="1">Endoplasmic reticulum membrane</location>
        <topology evidence="1">Multi-pass membrane protein</topology>
    </subcellularLocation>
</comment>
<dbReference type="Pfam" id="PF06703">
    <property type="entry name" value="SPC25"/>
    <property type="match status" value="1"/>
</dbReference>